<evidence type="ECO:0000256" key="7">
    <source>
        <dbReference type="ARBA" id="ARBA00022729"/>
    </source>
</evidence>
<protein>
    <recommendedName>
        <fullName evidence="2">non-specific serine/threonine protein kinase</fullName>
        <ecNumber evidence="2">2.7.11.1</ecNumber>
    </recommendedName>
</protein>
<dbReference type="Pfam" id="PF00560">
    <property type="entry name" value="LRR_1"/>
    <property type="match status" value="2"/>
</dbReference>
<dbReference type="GO" id="GO:0005524">
    <property type="term" value="F:ATP binding"/>
    <property type="evidence" value="ECO:0007669"/>
    <property type="project" value="UniProtKB-KW"/>
</dbReference>
<evidence type="ECO:0000256" key="1">
    <source>
        <dbReference type="ARBA" id="ARBA00004479"/>
    </source>
</evidence>
<evidence type="ECO:0000313" key="18">
    <source>
        <dbReference type="Proteomes" id="UP000323000"/>
    </source>
</evidence>
<evidence type="ECO:0000256" key="15">
    <source>
        <dbReference type="SAM" id="MobiDB-lite"/>
    </source>
</evidence>
<dbReference type="InterPro" id="IPR032675">
    <property type="entry name" value="LRR_dom_sf"/>
</dbReference>
<evidence type="ECO:0000256" key="13">
    <source>
        <dbReference type="ARBA" id="ARBA00047899"/>
    </source>
</evidence>
<dbReference type="Pfam" id="PF11721">
    <property type="entry name" value="Malectin"/>
    <property type="match status" value="1"/>
</dbReference>
<keyword evidence="5" id="KW-0433">Leucine-rich repeat</keyword>
<dbReference type="SUPFAM" id="SSF52058">
    <property type="entry name" value="L domain-like"/>
    <property type="match status" value="1"/>
</dbReference>
<evidence type="ECO:0000259" key="16">
    <source>
        <dbReference type="Pfam" id="PF11721"/>
    </source>
</evidence>
<dbReference type="AlphaFoldDB" id="A0A5C7GSM6"/>
<dbReference type="Gene3D" id="2.60.120.430">
    <property type="entry name" value="Galactose-binding lectin"/>
    <property type="match status" value="1"/>
</dbReference>
<dbReference type="InterPro" id="IPR051824">
    <property type="entry name" value="LRR_Rcpt-Like_S/T_Kinase"/>
</dbReference>
<dbReference type="FunFam" id="3.80.10.10:FF:000383">
    <property type="entry name" value="Leucine-rich repeat receptor protein kinase EMS1"/>
    <property type="match status" value="1"/>
</dbReference>
<dbReference type="EC" id="2.7.11.1" evidence="2"/>
<name>A0A5C7GSM6_9ROSI</name>
<evidence type="ECO:0000256" key="14">
    <source>
        <dbReference type="ARBA" id="ARBA00048679"/>
    </source>
</evidence>
<evidence type="ECO:0000256" key="4">
    <source>
        <dbReference type="ARBA" id="ARBA00022553"/>
    </source>
</evidence>
<organism evidence="17 18">
    <name type="scientific">Acer yangbiense</name>
    <dbReference type="NCBI Taxonomy" id="1000413"/>
    <lineage>
        <taxon>Eukaryota</taxon>
        <taxon>Viridiplantae</taxon>
        <taxon>Streptophyta</taxon>
        <taxon>Embryophyta</taxon>
        <taxon>Tracheophyta</taxon>
        <taxon>Spermatophyta</taxon>
        <taxon>Magnoliopsida</taxon>
        <taxon>eudicotyledons</taxon>
        <taxon>Gunneridae</taxon>
        <taxon>Pentapetalae</taxon>
        <taxon>rosids</taxon>
        <taxon>malvids</taxon>
        <taxon>Sapindales</taxon>
        <taxon>Sapindaceae</taxon>
        <taxon>Hippocastanoideae</taxon>
        <taxon>Acereae</taxon>
        <taxon>Acer</taxon>
    </lineage>
</organism>
<feature type="domain" description="Malectin" evidence="16">
    <location>
        <begin position="409"/>
        <end position="487"/>
    </location>
</feature>
<dbReference type="InterPro" id="IPR021720">
    <property type="entry name" value="Malectin_dom"/>
</dbReference>
<evidence type="ECO:0000256" key="2">
    <source>
        <dbReference type="ARBA" id="ARBA00012513"/>
    </source>
</evidence>
<dbReference type="Proteomes" id="UP000323000">
    <property type="component" value="Chromosome 13"/>
</dbReference>
<evidence type="ECO:0000256" key="5">
    <source>
        <dbReference type="ARBA" id="ARBA00022614"/>
    </source>
</evidence>
<keyword evidence="12" id="KW-0325">Glycoprotein</keyword>
<evidence type="ECO:0000256" key="6">
    <source>
        <dbReference type="ARBA" id="ARBA00022679"/>
    </source>
</evidence>
<feature type="region of interest" description="Disordered" evidence="15">
    <location>
        <begin position="1"/>
        <end position="20"/>
    </location>
</feature>
<evidence type="ECO:0000256" key="3">
    <source>
        <dbReference type="ARBA" id="ARBA00022527"/>
    </source>
</evidence>
<sequence length="574" mass="64195">MDIKQASRYSKLESRSNVDDDAHGELNSSALFFEFQLQLHPNEADVVREIAATLGAKLTNPTEDPCQSGILSVTTQTYKTESLIDNNITCNYTDGIFSHVTHIPRNSIVVELISLLLFSSVNCRKLKGMSLQGKLPPELVNLTFLEEIMGFNAIFKENLAYWHRRTGILGEIPVEWGYFANLTYLSLEANHLSGTIPEELGNLVSLTVLILSSNQFVGSLPKKLANLTNLTDFRISDNSFNGSVPEFIGRWTKLKRLEMQSSGLEGTINATIFTLENLNDLRITDMSGPKFDFPKWISKDMNVLVLRNLNMSGSIPKDIWDMVDLETYYKSFHINCGGPNVTINHTVYEGDNDAGNGATLNYDSGTKWGFISAGDFPNDNDKNNNGYIEPADSDTQPELYSEAQILFRDEKPYYRVGRHIFDIYIQGILKWQDFNIKEQANGTGKAIIETFNAMVTENTLEIRLYWAGKGTTVIPIQGISGPLISAISVCRGMLCNSLSALHSIPAVSDTNAVATTECYSRSDVFFDRKRLDLQTVELISLLHFSSLNCRKLKSMSLQGKFPPELANLTFLEEM</sequence>
<keyword evidence="3" id="KW-0723">Serine/threonine-protein kinase</keyword>
<evidence type="ECO:0000256" key="11">
    <source>
        <dbReference type="ARBA" id="ARBA00023170"/>
    </source>
</evidence>
<dbReference type="PANTHER" id="PTHR48006">
    <property type="entry name" value="LEUCINE-RICH REPEAT-CONTAINING PROTEIN DDB_G0281931-RELATED"/>
    <property type="match status" value="1"/>
</dbReference>
<comment type="catalytic activity">
    <reaction evidence="14">
        <text>L-seryl-[protein] + ATP = O-phospho-L-seryl-[protein] + ADP + H(+)</text>
        <dbReference type="Rhea" id="RHEA:17989"/>
        <dbReference type="Rhea" id="RHEA-COMP:9863"/>
        <dbReference type="Rhea" id="RHEA-COMP:11604"/>
        <dbReference type="ChEBI" id="CHEBI:15378"/>
        <dbReference type="ChEBI" id="CHEBI:29999"/>
        <dbReference type="ChEBI" id="CHEBI:30616"/>
        <dbReference type="ChEBI" id="CHEBI:83421"/>
        <dbReference type="ChEBI" id="CHEBI:456216"/>
        <dbReference type="EC" id="2.7.11.1"/>
    </reaction>
</comment>
<dbReference type="Gene3D" id="3.80.10.10">
    <property type="entry name" value="Ribonuclease Inhibitor"/>
    <property type="match status" value="1"/>
</dbReference>
<dbReference type="GO" id="GO:0016020">
    <property type="term" value="C:membrane"/>
    <property type="evidence" value="ECO:0007669"/>
    <property type="project" value="UniProtKB-SubCell"/>
</dbReference>
<dbReference type="InterPro" id="IPR001611">
    <property type="entry name" value="Leu-rich_rpt"/>
</dbReference>
<keyword evidence="8" id="KW-0677">Repeat</keyword>
<dbReference type="EMBL" id="VAHF01000013">
    <property type="protein sequence ID" value="TXG47718.1"/>
    <property type="molecule type" value="Genomic_DNA"/>
</dbReference>
<keyword evidence="3" id="KW-0418">Kinase</keyword>
<evidence type="ECO:0000256" key="9">
    <source>
        <dbReference type="ARBA" id="ARBA00022741"/>
    </source>
</evidence>
<evidence type="ECO:0000313" key="17">
    <source>
        <dbReference type="EMBL" id="TXG47718.1"/>
    </source>
</evidence>
<comment type="catalytic activity">
    <reaction evidence="13">
        <text>L-threonyl-[protein] + ATP = O-phospho-L-threonyl-[protein] + ADP + H(+)</text>
        <dbReference type="Rhea" id="RHEA:46608"/>
        <dbReference type="Rhea" id="RHEA-COMP:11060"/>
        <dbReference type="Rhea" id="RHEA-COMP:11605"/>
        <dbReference type="ChEBI" id="CHEBI:15378"/>
        <dbReference type="ChEBI" id="CHEBI:30013"/>
        <dbReference type="ChEBI" id="CHEBI:30616"/>
        <dbReference type="ChEBI" id="CHEBI:61977"/>
        <dbReference type="ChEBI" id="CHEBI:456216"/>
        <dbReference type="EC" id="2.7.11.1"/>
    </reaction>
</comment>
<gene>
    <name evidence="17" type="ORF">EZV62_027012</name>
</gene>
<dbReference type="GO" id="GO:0004674">
    <property type="term" value="F:protein serine/threonine kinase activity"/>
    <property type="evidence" value="ECO:0007669"/>
    <property type="project" value="UniProtKB-KW"/>
</dbReference>
<keyword evidence="18" id="KW-1185">Reference proteome</keyword>
<comment type="subcellular location">
    <subcellularLocation>
        <location evidence="1">Membrane</location>
        <topology evidence="1">Single-pass type I membrane protein</topology>
    </subcellularLocation>
</comment>
<keyword evidence="7" id="KW-0732">Signal</keyword>
<evidence type="ECO:0000256" key="10">
    <source>
        <dbReference type="ARBA" id="ARBA00022840"/>
    </source>
</evidence>
<comment type="caution">
    <text evidence="17">The sequence shown here is derived from an EMBL/GenBank/DDBJ whole genome shotgun (WGS) entry which is preliminary data.</text>
</comment>
<keyword evidence="4" id="KW-0597">Phosphoprotein</keyword>
<keyword evidence="9" id="KW-0547">Nucleotide-binding</keyword>
<keyword evidence="10" id="KW-0067">ATP-binding</keyword>
<accession>A0A5C7GSM6</accession>
<reference evidence="18" key="1">
    <citation type="journal article" date="2019" name="Gigascience">
        <title>De novo genome assembly of the endangered Acer yangbiense, a plant species with extremely small populations endemic to Yunnan Province, China.</title>
        <authorList>
            <person name="Yang J."/>
            <person name="Wariss H.M."/>
            <person name="Tao L."/>
            <person name="Zhang R."/>
            <person name="Yun Q."/>
            <person name="Hollingsworth P."/>
            <person name="Dao Z."/>
            <person name="Luo G."/>
            <person name="Guo H."/>
            <person name="Ma Y."/>
            <person name="Sun W."/>
        </authorList>
    </citation>
    <scope>NUCLEOTIDE SEQUENCE [LARGE SCALE GENOMIC DNA]</scope>
    <source>
        <strain evidence="18">cv. Malutang</strain>
    </source>
</reference>
<proteinExistence type="predicted"/>
<keyword evidence="6" id="KW-0808">Transferase</keyword>
<dbReference type="PANTHER" id="PTHR48006:SF72">
    <property type="entry name" value="LRR RECEPTOR-LIKE SERINE_THREONINE-PROTEIN KINASE RFK1-RELATED"/>
    <property type="match status" value="1"/>
</dbReference>
<evidence type="ECO:0000256" key="8">
    <source>
        <dbReference type="ARBA" id="ARBA00022737"/>
    </source>
</evidence>
<evidence type="ECO:0000256" key="12">
    <source>
        <dbReference type="ARBA" id="ARBA00023180"/>
    </source>
</evidence>
<keyword evidence="11" id="KW-0675">Receptor</keyword>
<dbReference type="OrthoDB" id="1938112at2759"/>